<feature type="compositionally biased region" description="Polar residues" evidence="1">
    <location>
        <begin position="1402"/>
        <end position="1414"/>
    </location>
</feature>
<accession>A0A9W8HV21</accession>
<dbReference type="GO" id="GO:0005938">
    <property type="term" value="C:cell cortex"/>
    <property type="evidence" value="ECO:0007669"/>
    <property type="project" value="TreeGrafter"/>
</dbReference>
<dbReference type="Proteomes" id="UP001140094">
    <property type="component" value="Unassembled WGS sequence"/>
</dbReference>
<keyword evidence="2" id="KW-0812">Transmembrane</keyword>
<comment type="caution">
    <text evidence="3">The sequence shown here is derived from an EMBL/GenBank/DDBJ whole genome shotgun (WGS) entry which is preliminary data.</text>
</comment>
<feature type="compositionally biased region" description="Basic residues" evidence="1">
    <location>
        <begin position="1293"/>
        <end position="1304"/>
    </location>
</feature>
<feature type="transmembrane region" description="Helical" evidence="2">
    <location>
        <begin position="615"/>
        <end position="635"/>
    </location>
</feature>
<evidence type="ECO:0000313" key="3">
    <source>
        <dbReference type="EMBL" id="KAJ2801790.1"/>
    </source>
</evidence>
<feature type="compositionally biased region" description="Polar residues" evidence="1">
    <location>
        <begin position="1274"/>
        <end position="1291"/>
    </location>
</feature>
<organism evidence="3 4">
    <name type="scientific">Coemansia guatemalensis</name>
    <dbReference type="NCBI Taxonomy" id="2761395"/>
    <lineage>
        <taxon>Eukaryota</taxon>
        <taxon>Fungi</taxon>
        <taxon>Fungi incertae sedis</taxon>
        <taxon>Zoopagomycota</taxon>
        <taxon>Kickxellomycotina</taxon>
        <taxon>Kickxellomycetes</taxon>
        <taxon>Kickxellales</taxon>
        <taxon>Kickxellaceae</taxon>
        <taxon>Coemansia</taxon>
    </lineage>
</organism>
<feature type="compositionally biased region" description="Low complexity" evidence="1">
    <location>
        <begin position="1671"/>
        <end position="1687"/>
    </location>
</feature>
<protein>
    <submittedName>
        <fullName evidence="3">Cell morphogenesis protein PAG1</fullName>
    </submittedName>
</protein>
<evidence type="ECO:0000256" key="1">
    <source>
        <dbReference type="SAM" id="MobiDB-lite"/>
    </source>
</evidence>
<dbReference type="GO" id="GO:0000902">
    <property type="term" value="P:cell morphogenesis"/>
    <property type="evidence" value="ECO:0007669"/>
    <property type="project" value="InterPro"/>
</dbReference>
<reference evidence="3" key="1">
    <citation type="submission" date="2022-07" db="EMBL/GenBank/DDBJ databases">
        <title>Phylogenomic reconstructions and comparative analyses of Kickxellomycotina fungi.</title>
        <authorList>
            <person name="Reynolds N.K."/>
            <person name="Stajich J.E."/>
            <person name="Barry K."/>
            <person name="Grigoriev I.V."/>
            <person name="Crous P."/>
            <person name="Smith M.E."/>
        </authorList>
    </citation>
    <scope>NUCLEOTIDE SEQUENCE</scope>
    <source>
        <strain evidence="3">NRRL 1565</strain>
    </source>
</reference>
<feature type="compositionally biased region" description="Low complexity" evidence="1">
    <location>
        <begin position="1415"/>
        <end position="1429"/>
    </location>
</feature>
<dbReference type="GO" id="GO:0030427">
    <property type="term" value="C:site of polarized growth"/>
    <property type="evidence" value="ECO:0007669"/>
    <property type="project" value="TreeGrafter"/>
</dbReference>
<dbReference type="InterPro" id="IPR039867">
    <property type="entry name" value="Furry/Tao3/Mor2"/>
</dbReference>
<name>A0A9W8HV21_9FUNG</name>
<feature type="compositionally biased region" description="Polar residues" evidence="1">
    <location>
        <begin position="1370"/>
        <end position="1393"/>
    </location>
</feature>
<feature type="region of interest" description="Disordered" evidence="1">
    <location>
        <begin position="1274"/>
        <end position="1429"/>
    </location>
</feature>
<dbReference type="PANTHER" id="PTHR12295">
    <property type="entry name" value="FURRY-RELATED"/>
    <property type="match status" value="1"/>
</dbReference>
<sequence length="1851" mass="197566">MAASSANNVAAAAAAVAAAVNAGASSSTTAQTRRRRLRLSLAQIYKHVSRQLDTADHHGHPLYLDEQIMMQLISYIRETKTFLSESSAQWEWEHQPLRIHFCGLVEGLYFYISSTTAIDARSEPLLVGGKPARRQQNRVLGMFTHETRNGLYQLFERWCSFGRFADSSKDVQARLISLAADHVKDAVERDRLVATLDDERSMLELASLRAMAVLSRGGSSALPAADGPLPVGGDNASPEHGSESGGPREKATLFAWVSGALDSRDTRVQRIGQHAVKWSIMSDVKDAALLRVLIQLAYGISVANSIDNGFSLQPTQTFEGKGPNWRSLSGSGGSTYGLGLVLGAHDSAARHKAHFEADAGVASAAKLSSDRVMLGYLQALTAVLSLPVDTAPAAASSNAVKNSRASSSGDGYFDSNTRCASIGRSLSLTYVGLLLPLVMFHLKSERNRIRRQALLLLRALCVHMVADRCLDRLDELGPSIVSDIPAIAFGAATQLIEAVAKSFAIHTGIVILEVVRQVHVQCTVGRRLGILQQVLKPWLTNIELRLAHYTDDSELSFDLSPVALDRDSLLVLRCMLYMTMKTGLDSISDMQGLWIALVDHDIEVHAAGRSVNMWLVIRYLVGLLASSWSTLLLGFTRRIVVFLSRSSQGVLLVQQLVDEATRSGAAIPLDSLDGMAHNAADDTFPNEAWARDVALLIEQSSHSKRPLISTGALAIYYLSAISYERPSLLTSYRALAILPPAMFMLAHPEQWVRDAARTVLVNLVASERAECIALASSIGGGFDPPTMALNQRYVANEAAHVALGVLRGEECLGGFGNVDMAAAQTAARSSPGTTDSQELNGSDDFLHKDWTAITPVRDSELGANRSARRMEGTSIAAGVRQSVSVASDGPSEERGMLGLDLVHSSGDGDSDMRGPGMDIDAADPSLVADVADIPASMSQTASPAEQTCEPASANGIPTSTADQYSEASTTAAAAAAAAMPQEAVDVSIGRRSSTVSRRSQSTDYLTGDAWSRERATLQRFVVHLSRLFGRRYAGCAQGWASVAVHWAMSCPVRPLAGLALQVFGVLAAEAQFGGSVVITPTRQMVLRLVDRLSNVVGDPADDFSAFSETVLAGLRQTAGLAARMCAEDEDVNADLLATSMVLMRTTQSTSMYAMALSIFERVFRLVGREETYYRGLAAARVGTLCLEGYQPALLRGLEFAICRERCLGLLRETFRCDTAATPGGICAHPMLALAAHLPALIEDTIQNAVEVQRLHTKSAQDAGNAETAVAEFTATGSSPAPLAANNTTENTGKTRRGMRRHNYRRAKEPNTTTATFGSNLGLVFGGLKNTSQQPDKNTRPSAVDLPTQSADLPTEKSSPRLQLFRRRGQNQHSPQKATDSTSGASTPSASDSEIATPRVDGSSCTFPNTGAGLQSISEASPTSSVSSTNSAEHSGVYEKYFAFVEQCSQQLLSTASRKQSAASKDTSKLFQRLAAMISPPAGPQSAQYVYGVSREAIQFFGYAVLECGTAVAMQTVVILLQFLQPSSRTRLALKYLRDEQAERAISAQAQVMNTTGMTSGYACELRKIDVCLQLLHSVLVASDTGGGGSSSSTGGGDTGSSFIGGSSSGRTAGLRLDSAMAPRLQHLFELLVVARPISDQASRVLNILLQRFDDVVVTSSSSSAMHKRVPSSLLGSGSSGGSSSTSRSIQWYESDSTTLLAVARSALADIVTFGFDAMGHTSSSDSDNSDNGDSVARGAGNADNERASIDGGINMPARSVSPEMPVLVIPDSYEDEVRIGRMAIASANDKEELDAGITPDEGLTKPSGSQKVGDVTTDATIPFDDGEHDVDDLMAQLDEFDRELDDALRDD</sequence>
<evidence type="ECO:0000256" key="2">
    <source>
        <dbReference type="SAM" id="Phobius"/>
    </source>
</evidence>
<gene>
    <name evidence="3" type="primary">TAO3_1</name>
    <name evidence="3" type="ORF">H4R20_003539</name>
</gene>
<evidence type="ECO:0000313" key="4">
    <source>
        <dbReference type="Proteomes" id="UP001140094"/>
    </source>
</evidence>
<keyword evidence="2" id="KW-1133">Transmembrane helix</keyword>
<keyword evidence="2" id="KW-0472">Membrane</keyword>
<feature type="compositionally biased region" description="Low complexity" evidence="1">
    <location>
        <begin position="1722"/>
        <end position="1734"/>
    </location>
</feature>
<feature type="transmembrane region" description="Helical" evidence="2">
    <location>
        <begin position="422"/>
        <end position="442"/>
    </location>
</feature>
<proteinExistence type="predicted"/>
<feature type="region of interest" description="Disordered" evidence="1">
    <location>
        <begin position="1721"/>
        <end position="1757"/>
    </location>
</feature>
<dbReference type="EMBL" id="JANBUO010000756">
    <property type="protein sequence ID" value="KAJ2801790.1"/>
    <property type="molecule type" value="Genomic_DNA"/>
</dbReference>
<feature type="region of interest" description="Disordered" evidence="1">
    <location>
        <begin position="1667"/>
        <end position="1687"/>
    </location>
</feature>
<feature type="compositionally biased region" description="Polar residues" evidence="1">
    <location>
        <begin position="1309"/>
        <end position="1318"/>
    </location>
</feature>
<dbReference type="OrthoDB" id="6287725at2759"/>
<dbReference type="PANTHER" id="PTHR12295:SF30">
    <property type="entry name" value="PROTEIN FURRY"/>
    <property type="match status" value="1"/>
</dbReference>
<keyword evidence="4" id="KW-1185">Reference proteome</keyword>
<feature type="region of interest" description="Disordered" evidence="1">
    <location>
        <begin position="224"/>
        <end position="248"/>
    </location>
</feature>